<evidence type="ECO:0000313" key="2">
    <source>
        <dbReference type="WBParaSite" id="Hba_14377"/>
    </source>
</evidence>
<sequence>MRQSGHRFIFNDNNIKFACFSPDYHFNVDLPVVFLYSITKFSKQFSAIKITLIINKNNMYFLVQMIFPNT</sequence>
<dbReference type="Proteomes" id="UP000095283">
    <property type="component" value="Unplaced"/>
</dbReference>
<evidence type="ECO:0000313" key="1">
    <source>
        <dbReference type="Proteomes" id="UP000095283"/>
    </source>
</evidence>
<accession>A0A1I7X9V8</accession>
<name>A0A1I7X9V8_HETBA</name>
<dbReference type="AlphaFoldDB" id="A0A1I7X9V8"/>
<proteinExistence type="predicted"/>
<organism evidence="1 2">
    <name type="scientific">Heterorhabditis bacteriophora</name>
    <name type="common">Entomopathogenic nematode worm</name>
    <dbReference type="NCBI Taxonomy" id="37862"/>
    <lineage>
        <taxon>Eukaryota</taxon>
        <taxon>Metazoa</taxon>
        <taxon>Ecdysozoa</taxon>
        <taxon>Nematoda</taxon>
        <taxon>Chromadorea</taxon>
        <taxon>Rhabditida</taxon>
        <taxon>Rhabditina</taxon>
        <taxon>Rhabditomorpha</taxon>
        <taxon>Strongyloidea</taxon>
        <taxon>Heterorhabditidae</taxon>
        <taxon>Heterorhabditis</taxon>
    </lineage>
</organism>
<dbReference type="WBParaSite" id="Hba_14377">
    <property type="protein sequence ID" value="Hba_14377"/>
    <property type="gene ID" value="Hba_14377"/>
</dbReference>
<reference evidence="2" key="1">
    <citation type="submission" date="2016-11" db="UniProtKB">
        <authorList>
            <consortium name="WormBaseParasite"/>
        </authorList>
    </citation>
    <scope>IDENTIFICATION</scope>
</reference>
<keyword evidence="1" id="KW-1185">Reference proteome</keyword>
<protein>
    <submittedName>
        <fullName evidence="2">Uncharacterized protein</fullName>
    </submittedName>
</protein>